<evidence type="ECO:0000313" key="1">
    <source>
        <dbReference type="EMBL" id="MBQ0936409.1"/>
    </source>
</evidence>
<dbReference type="Proteomes" id="UP000672097">
    <property type="component" value="Unassembled WGS sequence"/>
</dbReference>
<name>A0ABS5DZA6_9BURK</name>
<accession>A0ABS5DZA6</accession>
<proteinExistence type="predicted"/>
<gene>
    <name evidence="1" type="ORF">KAK11_13795</name>
</gene>
<keyword evidence="2" id="KW-1185">Reference proteome</keyword>
<comment type="caution">
    <text evidence="1">The sequence shown here is derived from an EMBL/GenBank/DDBJ whole genome shotgun (WGS) entry which is preliminary data.</text>
</comment>
<evidence type="ECO:0000313" key="2">
    <source>
        <dbReference type="Proteomes" id="UP000672097"/>
    </source>
</evidence>
<protein>
    <submittedName>
        <fullName evidence="1">Uncharacterized protein</fullName>
    </submittedName>
</protein>
<sequence length="105" mass="11637">MTSRDPDYGFTKEKPIKVGPRLRTGVHILLLNALRGPQGQPLEYERQGACCEFPSVHSPLGLGLLDVYRVRVDGTDQDRLIYVDMYEPGPPQIPVGFTQRGALAS</sequence>
<dbReference type="RefSeq" id="WP_210809765.1">
    <property type="nucleotide sequence ID" value="NZ_JAGQDG010000005.1"/>
</dbReference>
<dbReference type="EMBL" id="JAGQDG010000005">
    <property type="protein sequence ID" value="MBQ0936409.1"/>
    <property type="molecule type" value="Genomic_DNA"/>
</dbReference>
<reference evidence="1 2" key="1">
    <citation type="submission" date="2021-04" db="EMBL/GenBank/DDBJ databases">
        <title>The genome sequence of type strain Ideonella paludis KCTC 32238.</title>
        <authorList>
            <person name="Liu Y."/>
        </authorList>
    </citation>
    <scope>NUCLEOTIDE SEQUENCE [LARGE SCALE GENOMIC DNA]</scope>
    <source>
        <strain evidence="1 2">KCTC 32238</strain>
    </source>
</reference>
<organism evidence="1 2">
    <name type="scientific">Ideonella paludis</name>
    <dbReference type="NCBI Taxonomy" id="1233411"/>
    <lineage>
        <taxon>Bacteria</taxon>
        <taxon>Pseudomonadati</taxon>
        <taxon>Pseudomonadota</taxon>
        <taxon>Betaproteobacteria</taxon>
        <taxon>Burkholderiales</taxon>
        <taxon>Sphaerotilaceae</taxon>
        <taxon>Ideonella</taxon>
    </lineage>
</organism>